<dbReference type="EMBL" id="GEDV01012144">
    <property type="protein sequence ID" value="JAP76413.1"/>
    <property type="molecule type" value="Transcribed_RNA"/>
</dbReference>
<evidence type="ECO:0000256" key="1">
    <source>
        <dbReference type="SAM" id="SignalP"/>
    </source>
</evidence>
<name>A0A131YAP9_RHIAP</name>
<keyword evidence="1" id="KW-0732">Signal</keyword>
<feature type="signal peptide" evidence="1">
    <location>
        <begin position="1"/>
        <end position="20"/>
    </location>
</feature>
<dbReference type="AlphaFoldDB" id="A0A131YAP9"/>
<sequence>MVRRVLLVWFGGINLIIVRSEQRDVHYLLGKKYFPTFVYCCGPTTRISSWLQLIDSIDLVSETTLSLTRPMAERVAASVLVC</sequence>
<evidence type="ECO:0000313" key="2">
    <source>
        <dbReference type="EMBL" id="JAP76413.1"/>
    </source>
</evidence>
<proteinExistence type="predicted"/>
<reference evidence="2" key="1">
    <citation type="journal article" date="2016" name="Ticks Tick Borne Dis.">
        <title>De novo assembly and annotation of the salivary gland transcriptome of Rhipicephalus appendiculatus male and female ticks during blood feeding.</title>
        <authorList>
            <person name="de Castro M.H."/>
            <person name="de Klerk D."/>
            <person name="Pienaar R."/>
            <person name="Latif A.A."/>
            <person name="Rees D.J."/>
            <person name="Mans B.J."/>
        </authorList>
    </citation>
    <scope>NUCLEOTIDE SEQUENCE</scope>
    <source>
        <tissue evidence="2">Salivary glands</tissue>
    </source>
</reference>
<organism evidence="2">
    <name type="scientific">Rhipicephalus appendiculatus</name>
    <name type="common">Brown ear tick</name>
    <dbReference type="NCBI Taxonomy" id="34631"/>
    <lineage>
        <taxon>Eukaryota</taxon>
        <taxon>Metazoa</taxon>
        <taxon>Ecdysozoa</taxon>
        <taxon>Arthropoda</taxon>
        <taxon>Chelicerata</taxon>
        <taxon>Arachnida</taxon>
        <taxon>Acari</taxon>
        <taxon>Parasitiformes</taxon>
        <taxon>Ixodida</taxon>
        <taxon>Ixodoidea</taxon>
        <taxon>Ixodidae</taxon>
        <taxon>Rhipicephalinae</taxon>
        <taxon>Rhipicephalus</taxon>
        <taxon>Rhipicephalus</taxon>
    </lineage>
</organism>
<evidence type="ECO:0008006" key="3">
    <source>
        <dbReference type="Google" id="ProtNLM"/>
    </source>
</evidence>
<accession>A0A131YAP9</accession>
<protein>
    <recommendedName>
        <fullName evidence="3">Secreted protein</fullName>
    </recommendedName>
</protein>
<feature type="chain" id="PRO_5007284500" description="Secreted protein" evidence="1">
    <location>
        <begin position="21"/>
        <end position="82"/>
    </location>
</feature>